<dbReference type="EMBL" id="GGEC01063125">
    <property type="protein sequence ID" value="MBX43609.1"/>
    <property type="molecule type" value="Transcribed_RNA"/>
</dbReference>
<reference evidence="1" key="1">
    <citation type="submission" date="2018-02" db="EMBL/GenBank/DDBJ databases">
        <title>Rhizophora mucronata_Transcriptome.</title>
        <authorList>
            <person name="Meera S.P."/>
            <person name="Sreeshan A."/>
            <person name="Augustine A."/>
        </authorList>
    </citation>
    <scope>NUCLEOTIDE SEQUENCE</scope>
    <source>
        <tissue evidence="1">Leaf</tissue>
    </source>
</reference>
<organism evidence="1">
    <name type="scientific">Rhizophora mucronata</name>
    <name type="common">Asiatic mangrove</name>
    <dbReference type="NCBI Taxonomy" id="61149"/>
    <lineage>
        <taxon>Eukaryota</taxon>
        <taxon>Viridiplantae</taxon>
        <taxon>Streptophyta</taxon>
        <taxon>Embryophyta</taxon>
        <taxon>Tracheophyta</taxon>
        <taxon>Spermatophyta</taxon>
        <taxon>Magnoliopsida</taxon>
        <taxon>eudicotyledons</taxon>
        <taxon>Gunneridae</taxon>
        <taxon>Pentapetalae</taxon>
        <taxon>rosids</taxon>
        <taxon>fabids</taxon>
        <taxon>Malpighiales</taxon>
        <taxon>Rhizophoraceae</taxon>
        <taxon>Rhizophora</taxon>
    </lineage>
</organism>
<accession>A0A2P2NM98</accession>
<protein>
    <submittedName>
        <fullName evidence="1">Uncharacterized protein</fullName>
    </submittedName>
</protein>
<name>A0A2P2NM98_RHIMU</name>
<proteinExistence type="predicted"/>
<evidence type="ECO:0000313" key="1">
    <source>
        <dbReference type="EMBL" id="MBX43609.1"/>
    </source>
</evidence>
<sequence length="8" mass="1061">MRAQEWLQ</sequence>